<dbReference type="EMBL" id="JACOGF010000013">
    <property type="protein sequence ID" value="MBC3920135.1"/>
    <property type="molecule type" value="Genomic_DNA"/>
</dbReference>
<dbReference type="InterPro" id="IPR017853">
    <property type="entry name" value="GH"/>
</dbReference>
<dbReference type="SUPFAM" id="SSF51445">
    <property type="entry name" value="(Trans)glycosidases"/>
    <property type="match status" value="1"/>
</dbReference>
<comment type="caution">
    <text evidence="1">The sequence shown here is derived from an EMBL/GenBank/DDBJ whole genome shotgun (WGS) entry which is preliminary data.</text>
</comment>
<dbReference type="RefSeq" id="WP_186949397.1">
    <property type="nucleotide sequence ID" value="NZ_JACOGF010000013.1"/>
</dbReference>
<organism evidence="1 2">
    <name type="scientific">Undibacterium hunanense</name>
    <dbReference type="NCBI Taxonomy" id="2762292"/>
    <lineage>
        <taxon>Bacteria</taxon>
        <taxon>Pseudomonadati</taxon>
        <taxon>Pseudomonadota</taxon>
        <taxon>Betaproteobacteria</taxon>
        <taxon>Burkholderiales</taxon>
        <taxon>Oxalobacteraceae</taxon>
        <taxon>Undibacterium</taxon>
    </lineage>
</organism>
<sequence>MKYFQFPVRSPARSPTHSPVNAILLRLLVSLLAWCVVAVSARAGESAWYPFEVNEDALSGVVDFGGMNHALEAGDRLYVKGSHFFRLGHDVKPGTRDDSRVRLFGISLANTANFPEEKDAVKIAQRLRRLGFNAVRLHHLDTILSDSQEQPRGILTTAAFPSFNEAALLRLRVFINALKAEGLYVNLNLHVGYQFRPAVDQVTPMTPGEQMPFASHPLHLFEPRMISLQAEYVQQLLRRLELKDDPALAMIEINNESSLLGAWQRTQLDGLTGEYERQLQQNWQKWVLRQYGSAEQACAVWDSCSLPRKGIINVKSSEASVLEYGEGWFARLQRLASRVMTRLGYATPSALQQQYRPHKKGNGRRVLDYVRYLSDMDMQYLTVMRKTIRQELGDLVPLTGTQMYFGGVAMADAQQHMDYVDEHFYVDHYDFPGKPWDRNDWRIRDESILRDGWQALLQRAYVRDLRKPFVVSEFNQAYPNRQSAEILPVMSAFAAAQDWDGLFLFHYIDGDHWSSVPDSFGLSGHSGQLVTTGIASALFRQYQIRPLPEQVAINLPLEARQLLGAMRDGVSGTGFPGYLQSQYGLEYKHAFFARLGMRHDMQAKSTELSTPGAHYAKAWMEEDTLWTAPGGQLRYNQSGPWLFADTTYARMFAGTRSSLSVNLDVDKTLPMFSEKGRQYGVMLLTSRDALPLKNSRRLLLVLSGATAASQPGVIPQRPKQLVNYDGQKAWWTLEPDATTSNKPSGALDGNAPVWLERIPVKLFHATSSKKITVFPLDGSGARMKALPHTAIRQKNGGFELDFDYPSPWYEIVLE</sequence>
<keyword evidence="2" id="KW-1185">Reference proteome</keyword>
<evidence type="ECO:0000313" key="2">
    <source>
        <dbReference type="Proteomes" id="UP000650424"/>
    </source>
</evidence>
<reference evidence="1 2" key="1">
    <citation type="submission" date="2020-08" db="EMBL/GenBank/DDBJ databases">
        <title>Novel species isolated from subtropical streams in China.</title>
        <authorList>
            <person name="Lu H."/>
        </authorList>
    </citation>
    <scope>NUCLEOTIDE SEQUENCE [LARGE SCALE GENOMIC DNA]</scope>
    <source>
        <strain evidence="1 2">CY18W</strain>
    </source>
</reference>
<evidence type="ECO:0000313" key="1">
    <source>
        <dbReference type="EMBL" id="MBC3920135.1"/>
    </source>
</evidence>
<dbReference type="Proteomes" id="UP000650424">
    <property type="component" value="Unassembled WGS sequence"/>
</dbReference>
<protein>
    <recommendedName>
        <fullName evidence="3">Cellulase (Glycosyl hydrolase family 5)</fullName>
    </recommendedName>
</protein>
<dbReference type="Gene3D" id="3.20.20.80">
    <property type="entry name" value="Glycosidases"/>
    <property type="match status" value="1"/>
</dbReference>
<accession>A0ABR6ZW87</accession>
<proteinExistence type="predicted"/>
<name>A0ABR6ZW87_9BURK</name>
<gene>
    <name evidence="1" type="ORF">H8L32_21905</name>
</gene>
<evidence type="ECO:0008006" key="3">
    <source>
        <dbReference type="Google" id="ProtNLM"/>
    </source>
</evidence>